<keyword evidence="4" id="KW-0812">Transmembrane</keyword>
<comment type="similarity">
    <text evidence="1">Belongs to the UDP-glycosyltransferase family.</text>
</comment>
<dbReference type="InterPro" id="IPR002213">
    <property type="entry name" value="UDP_glucos_trans"/>
</dbReference>
<gene>
    <name evidence="7 8 9 10 11 12" type="primary">LOC107227378</name>
</gene>
<dbReference type="Pfam" id="PF00201">
    <property type="entry name" value="UDPGT"/>
    <property type="match status" value="1"/>
</dbReference>
<dbReference type="RefSeq" id="XP_046600499.1">
    <property type="nucleotide sequence ID" value="XM_046744543.1"/>
</dbReference>
<evidence type="ECO:0000256" key="5">
    <source>
        <dbReference type="SAM" id="SignalP"/>
    </source>
</evidence>
<dbReference type="Gene3D" id="3.40.50.2000">
    <property type="entry name" value="Glycogen Phosphorylase B"/>
    <property type="match status" value="2"/>
</dbReference>
<dbReference type="PANTHER" id="PTHR48043">
    <property type="entry name" value="EG:EG0003.4 PROTEIN-RELATED"/>
    <property type="match status" value="1"/>
</dbReference>
<feature type="chain" id="PRO_5045024546" evidence="5">
    <location>
        <begin position="23"/>
        <end position="526"/>
    </location>
</feature>
<keyword evidence="2" id="KW-0328">Glycosyltransferase</keyword>
<evidence type="ECO:0000256" key="2">
    <source>
        <dbReference type="ARBA" id="ARBA00022676"/>
    </source>
</evidence>
<evidence type="ECO:0000313" key="12">
    <source>
        <dbReference type="RefSeq" id="XP_046600504.1"/>
    </source>
</evidence>
<evidence type="ECO:0000313" key="8">
    <source>
        <dbReference type="RefSeq" id="XP_046600495.1"/>
    </source>
</evidence>
<evidence type="ECO:0000256" key="1">
    <source>
        <dbReference type="ARBA" id="ARBA00009995"/>
    </source>
</evidence>
<evidence type="ECO:0000313" key="11">
    <source>
        <dbReference type="RefSeq" id="XP_046600500.1"/>
    </source>
</evidence>
<keyword evidence="4" id="KW-0472">Membrane</keyword>
<keyword evidence="5" id="KW-0732">Signal</keyword>
<dbReference type="SUPFAM" id="SSF53756">
    <property type="entry name" value="UDP-Glycosyltransferase/glycogen phosphorylase"/>
    <property type="match status" value="1"/>
</dbReference>
<proteinExistence type="inferred from homology"/>
<dbReference type="Proteomes" id="UP000829291">
    <property type="component" value="Chromosome 1"/>
</dbReference>
<keyword evidence="4" id="KW-1133">Transmembrane helix</keyword>
<evidence type="ECO:0000313" key="9">
    <source>
        <dbReference type="RefSeq" id="XP_046600498.1"/>
    </source>
</evidence>
<dbReference type="RefSeq" id="XP_046600498.1">
    <property type="nucleotide sequence ID" value="XM_046744542.1"/>
</dbReference>
<keyword evidence="3" id="KW-0808">Transferase</keyword>
<evidence type="ECO:0000313" key="6">
    <source>
        <dbReference type="Proteomes" id="UP000829291"/>
    </source>
</evidence>
<feature type="transmembrane region" description="Helical" evidence="4">
    <location>
        <begin position="486"/>
        <end position="506"/>
    </location>
</feature>
<evidence type="ECO:0000313" key="7">
    <source>
        <dbReference type="RefSeq" id="XP_046600487.1"/>
    </source>
</evidence>
<dbReference type="RefSeq" id="XP_046600500.1">
    <property type="nucleotide sequence ID" value="XM_046744544.1"/>
</dbReference>
<reference evidence="7 8" key="1">
    <citation type="submission" date="2025-05" db="UniProtKB">
        <authorList>
            <consortium name="RefSeq"/>
        </authorList>
    </citation>
    <scope>IDENTIFICATION</scope>
    <source>
        <tissue evidence="7 8">Thorax and Abdomen</tissue>
    </source>
</reference>
<dbReference type="CDD" id="cd03784">
    <property type="entry name" value="GT1_Gtf-like"/>
    <property type="match status" value="1"/>
</dbReference>
<protein>
    <submittedName>
        <fullName evidence="7 8">UDP-glycosyltransferase UGT5-like isoform X1</fullName>
    </submittedName>
</protein>
<feature type="signal peptide" evidence="5">
    <location>
        <begin position="1"/>
        <end position="22"/>
    </location>
</feature>
<keyword evidence="6" id="KW-1185">Reference proteome</keyword>
<dbReference type="InterPro" id="IPR050271">
    <property type="entry name" value="UDP-glycosyltransferase"/>
</dbReference>
<name>A0ABM3GJQ4_NEOLC</name>
<sequence>MLRSFVSATLILLAAFWHYGYASRILGVFPTPSISHQIVFRALTLALRERGHQLVVVTPDPVNDPMLTNYTEIDLHFLYADTDGGENWIETLAKERWTDIQDAYLSTVLTQTELILDHPELKKLYAPNNGQKFNLMMIEMLYYPALLPLATRFDVPVVGITSLGLSLSIHYAIGNPIIPSHSSNWDTEEMIFGEATFWQRLKNFIWVWKFLYKYRTRYMPAQQALARKYFGNDIPDISDIEKNVSVVFVNQQTPISYLRPNIPKVIDIGGFHIAREIKPLPKDLQKILDDSTQGFIYMSLGSNIKSVMLSDEVRREFIAAFSELPYTVIWKFEDDFLANKPENVIIMKWTPQQSILAHPNLKVFIYQGGLQSTEEAVSHGIPVIGLPVFTDQHVHANKMVSLGVGKKLNIHSVNRHDILEAIRTVVLDTSYKRRMMDLRNLLKDKPYDSLKNAIWWTEHVIRHKGAPHLQSTTVDEPWYQRQDMDIVFVISTGFLITSSLAIIAFYRMVNHIRAMIQPISQKVKIN</sequence>
<evidence type="ECO:0000256" key="3">
    <source>
        <dbReference type="ARBA" id="ARBA00022679"/>
    </source>
</evidence>
<dbReference type="RefSeq" id="XP_046600504.1">
    <property type="nucleotide sequence ID" value="XM_046744548.1"/>
</dbReference>
<dbReference type="GeneID" id="107227378"/>
<dbReference type="PANTHER" id="PTHR48043:SF159">
    <property type="entry name" value="EG:EG0003.4 PROTEIN-RELATED"/>
    <property type="match status" value="1"/>
</dbReference>
<evidence type="ECO:0000256" key="4">
    <source>
        <dbReference type="SAM" id="Phobius"/>
    </source>
</evidence>
<dbReference type="RefSeq" id="XP_046600495.1">
    <property type="nucleotide sequence ID" value="XM_046744539.1"/>
</dbReference>
<evidence type="ECO:0000313" key="10">
    <source>
        <dbReference type="RefSeq" id="XP_046600499.1"/>
    </source>
</evidence>
<organism evidence="6 9">
    <name type="scientific">Neodiprion lecontei</name>
    <name type="common">Redheaded pine sawfly</name>
    <dbReference type="NCBI Taxonomy" id="441921"/>
    <lineage>
        <taxon>Eukaryota</taxon>
        <taxon>Metazoa</taxon>
        <taxon>Ecdysozoa</taxon>
        <taxon>Arthropoda</taxon>
        <taxon>Hexapoda</taxon>
        <taxon>Insecta</taxon>
        <taxon>Pterygota</taxon>
        <taxon>Neoptera</taxon>
        <taxon>Endopterygota</taxon>
        <taxon>Hymenoptera</taxon>
        <taxon>Tenthredinoidea</taxon>
        <taxon>Diprionidae</taxon>
        <taxon>Diprioninae</taxon>
        <taxon>Neodiprion</taxon>
    </lineage>
</organism>
<dbReference type="RefSeq" id="XP_046600487.1">
    <property type="nucleotide sequence ID" value="XM_046744531.1"/>
</dbReference>
<accession>A0ABM3GJQ4</accession>